<evidence type="ECO:0000256" key="2">
    <source>
        <dbReference type="ARBA" id="ARBA00023125"/>
    </source>
</evidence>
<evidence type="ECO:0000256" key="3">
    <source>
        <dbReference type="ARBA" id="ARBA00023163"/>
    </source>
</evidence>
<keyword evidence="7" id="KW-1185">Reference proteome</keyword>
<keyword evidence="3" id="KW-0804">Transcription</keyword>
<reference evidence="6" key="2">
    <citation type="submission" date="2018-10" db="UniProtKB">
        <authorList>
            <consortium name="EnsemblPlants"/>
        </authorList>
    </citation>
    <scope>IDENTIFICATION</scope>
</reference>
<dbReference type="Gramene" id="TraesCS2A02G561700.1">
    <property type="protein sequence ID" value="TraesCS2A02G561700.1"/>
    <property type="gene ID" value="TraesCS2A02G561700"/>
</dbReference>
<name>A0A3B6B8R6_WHEAT</name>
<dbReference type="Gramene" id="TraesNOR2A03G00827330.1">
    <property type="protein sequence ID" value="TraesNOR2A03G00827330.1"/>
    <property type="gene ID" value="TraesNOR2A03G00827330"/>
</dbReference>
<keyword evidence="4" id="KW-0539">Nucleus</keyword>
<evidence type="ECO:0000259" key="5">
    <source>
        <dbReference type="PROSITE" id="PS51005"/>
    </source>
</evidence>
<keyword evidence="2" id="KW-0238">DNA-binding</keyword>
<dbReference type="SUPFAM" id="SSF101941">
    <property type="entry name" value="NAC domain"/>
    <property type="match status" value="1"/>
</dbReference>
<dbReference type="GO" id="GO:0006355">
    <property type="term" value="P:regulation of DNA-templated transcription"/>
    <property type="evidence" value="ECO:0007669"/>
    <property type="project" value="InterPro"/>
</dbReference>
<dbReference type="PANTHER" id="PTHR31744:SF210">
    <property type="entry name" value="NAC DOMAIN-CONTAINING PROTEIN 86-LIKE"/>
    <property type="match status" value="1"/>
</dbReference>
<sequence>MAYVTVPAATAEMDGAFSHLRPGFRFHPTDQELVSFYLRRKVLGHGGCFIPEVDLYKLQPHHLPGKSFSPSTSDPGAKVEWYLFAPRGRKYPTGLRMERATPRGFWKSTGKDRPVMHKGIVVGMKKTLVFHIGKAPSGTRTDWVMHEYRLHGHHIQDTYALCRVFNKNMASPSTNASGDVDTDEDLMQFVPGVINIGKDRMEYVCGDADSGQDPKHFMLGGVKMDKVMMEYGSCSTSPNMDLNKFMLGGGDSVQDVMQSMLDGIGTGKDPIQVQAEPDGASMENDFMQSVLGGVGTDMDPIHVVSESDAANANKDLMQFAFGALGTYQNPIQIESEVDGVDTDEGEKQFLTDGDDTGNGEMQILADRANKDQEAMQPMTGGTSVDGDNSGHSWFTNYLAEENNSWTQSPFDDFLYTSDDMGMIP</sequence>
<dbReference type="InterPro" id="IPR003441">
    <property type="entry name" value="NAC-dom"/>
</dbReference>
<evidence type="ECO:0000256" key="1">
    <source>
        <dbReference type="ARBA" id="ARBA00023015"/>
    </source>
</evidence>
<dbReference type="EnsemblPlants" id="TraesCS2A02G561700.1">
    <property type="protein sequence ID" value="TraesCS2A02G561700.1"/>
    <property type="gene ID" value="TraesCS2A02G561700"/>
</dbReference>
<dbReference type="Gramene" id="TraesWEE_scaffold_037272_01G000100.1">
    <property type="protein sequence ID" value="TraesWEE_scaffold_037272_01G000100.1"/>
    <property type="gene ID" value="TraesWEE_scaffold_037272_01G000100"/>
</dbReference>
<dbReference type="Pfam" id="PF02365">
    <property type="entry name" value="NAM"/>
    <property type="match status" value="1"/>
</dbReference>
<evidence type="ECO:0000256" key="4">
    <source>
        <dbReference type="ARBA" id="ARBA00023242"/>
    </source>
</evidence>
<accession>A0A3B6B8R6</accession>
<dbReference type="Proteomes" id="UP000019116">
    <property type="component" value="Chromosome 2A"/>
</dbReference>
<dbReference type="PANTHER" id="PTHR31744">
    <property type="entry name" value="PROTEIN CUP-SHAPED COTYLEDON 2-RELATED"/>
    <property type="match status" value="1"/>
</dbReference>
<dbReference type="InterPro" id="IPR036093">
    <property type="entry name" value="NAC_dom_sf"/>
</dbReference>
<evidence type="ECO:0000313" key="6">
    <source>
        <dbReference type="EnsemblPlants" id="TraesCS2A02G561700.1"/>
    </source>
</evidence>
<keyword evidence="1" id="KW-0805">Transcription regulation</keyword>
<dbReference type="PROSITE" id="PS51005">
    <property type="entry name" value="NAC"/>
    <property type="match status" value="1"/>
</dbReference>
<dbReference type="AlphaFoldDB" id="A0A3B6B8R6"/>
<reference evidence="6" key="1">
    <citation type="submission" date="2018-08" db="EMBL/GenBank/DDBJ databases">
        <authorList>
            <person name="Rossello M."/>
        </authorList>
    </citation>
    <scope>NUCLEOTIDE SEQUENCE [LARGE SCALE GENOMIC DNA]</scope>
    <source>
        <strain evidence="6">cv. Chinese Spring</strain>
    </source>
</reference>
<dbReference type="Gene3D" id="2.170.150.80">
    <property type="entry name" value="NAC domain"/>
    <property type="match status" value="1"/>
</dbReference>
<feature type="domain" description="NAC" evidence="5">
    <location>
        <begin position="20"/>
        <end position="167"/>
    </location>
</feature>
<dbReference type="Gramene" id="TraesLDM2A03G00822570.1">
    <property type="protein sequence ID" value="TraesLDM2A03G00822570.1"/>
    <property type="gene ID" value="TraesLDM2A03G00822570"/>
</dbReference>
<dbReference type="Gramene" id="TraesCAD_scaffold_023723_01G000100.1">
    <property type="protein sequence ID" value="TraesCAD_scaffold_023723_01G000100.1"/>
    <property type="gene ID" value="TraesCAD_scaffold_023723_01G000100"/>
</dbReference>
<organism evidence="6">
    <name type="scientific">Triticum aestivum</name>
    <name type="common">Wheat</name>
    <dbReference type="NCBI Taxonomy" id="4565"/>
    <lineage>
        <taxon>Eukaryota</taxon>
        <taxon>Viridiplantae</taxon>
        <taxon>Streptophyta</taxon>
        <taxon>Embryophyta</taxon>
        <taxon>Tracheophyta</taxon>
        <taxon>Spermatophyta</taxon>
        <taxon>Magnoliopsida</taxon>
        <taxon>Liliopsida</taxon>
        <taxon>Poales</taxon>
        <taxon>Poaceae</taxon>
        <taxon>BOP clade</taxon>
        <taxon>Pooideae</taxon>
        <taxon>Triticodae</taxon>
        <taxon>Triticeae</taxon>
        <taxon>Triticinae</taxon>
        <taxon>Triticum</taxon>
    </lineage>
</organism>
<dbReference type="Gramene" id="TraesCS2A03G1370200.1">
    <property type="protein sequence ID" value="TraesCS2A03G1370200.1.CDS"/>
    <property type="gene ID" value="TraesCS2A03G1370200"/>
</dbReference>
<dbReference type="Gramene" id="TraesLAC2B03G01030020.1">
    <property type="protein sequence ID" value="TraesLAC2B03G01030020.1"/>
    <property type="gene ID" value="TraesLAC2B03G01030020"/>
</dbReference>
<dbReference type="GO" id="GO:0003677">
    <property type="term" value="F:DNA binding"/>
    <property type="evidence" value="ECO:0007669"/>
    <property type="project" value="UniProtKB-KW"/>
</dbReference>
<evidence type="ECO:0000313" key="7">
    <source>
        <dbReference type="Proteomes" id="UP000019116"/>
    </source>
</evidence>
<dbReference type="Gramene" id="TraesSTA2D03G01287940.1">
    <property type="protein sequence ID" value="TraesSTA2D03G01287940.1"/>
    <property type="gene ID" value="TraesSTA2D03G01287940"/>
</dbReference>
<dbReference type="SMR" id="A0A3B6B8R6"/>
<dbReference type="OrthoDB" id="697221at2759"/>
<protein>
    <recommendedName>
        <fullName evidence="5">NAC domain-containing protein</fullName>
    </recommendedName>
</protein>
<proteinExistence type="predicted"/>